<evidence type="ECO:0000256" key="1">
    <source>
        <dbReference type="ARBA" id="ARBA00004496"/>
    </source>
</evidence>
<dbReference type="InterPro" id="IPR016024">
    <property type="entry name" value="ARM-type_fold"/>
</dbReference>
<comment type="subcellular location">
    <subcellularLocation>
        <location evidence="1">Cytoplasm</location>
    </subcellularLocation>
</comment>
<dbReference type="Pfam" id="PF11701">
    <property type="entry name" value="UNC45-central"/>
    <property type="match status" value="1"/>
</dbReference>
<evidence type="ECO:0000259" key="3">
    <source>
        <dbReference type="Pfam" id="PF11701"/>
    </source>
</evidence>
<dbReference type="GO" id="GO:0051879">
    <property type="term" value="F:Hsp90 protein binding"/>
    <property type="evidence" value="ECO:0007669"/>
    <property type="project" value="TreeGrafter"/>
</dbReference>
<dbReference type="GO" id="GO:0005737">
    <property type="term" value="C:cytoplasm"/>
    <property type="evidence" value="ECO:0007669"/>
    <property type="project" value="UniProtKB-SubCell"/>
</dbReference>
<keyword evidence="2" id="KW-0963">Cytoplasm</keyword>
<name>A0A9P7VAH1_9ASCO</name>
<dbReference type="SUPFAM" id="SSF48371">
    <property type="entry name" value="ARM repeat"/>
    <property type="match status" value="1"/>
</dbReference>
<dbReference type="PANTHER" id="PTHR45994">
    <property type="entry name" value="FI21225P1"/>
    <property type="match status" value="1"/>
</dbReference>
<dbReference type="Proteomes" id="UP000790833">
    <property type="component" value="Unassembled WGS sequence"/>
</dbReference>
<dbReference type="PANTHER" id="PTHR45994:SF1">
    <property type="entry name" value="FI21225P1"/>
    <property type="match status" value="1"/>
</dbReference>
<evidence type="ECO:0000313" key="5">
    <source>
        <dbReference type="Proteomes" id="UP000790833"/>
    </source>
</evidence>
<evidence type="ECO:0000256" key="2">
    <source>
        <dbReference type="ARBA" id="ARBA00022490"/>
    </source>
</evidence>
<accession>A0A9P7VAH1</accession>
<organism evidence="4 5">
    <name type="scientific">Scheffersomyces spartinae</name>
    <dbReference type="NCBI Taxonomy" id="45513"/>
    <lineage>
        <taxon>Eukaryota</taxon>
        <taxon>Fungi</taxon>
        <taxon>Dikarya</taxon>
        <taxon>Ascomycota</taxon>
        <taxon>Saccharomycotina</taxon>
        <taxon>Pichiomycetes</taxon>
        <taxon>Debaryomycetaceae</taxon>
        <taxon>Scheffersomyces</taxon>
    </lineage>
</organism>
<sequence length="784" mass="88390">MSNVDNGLALLLLEVRETLSDFLRGDGSQLPLDDTKTQLVAQLKQLAQSKKDATYLYNLYKEDPRKFLEGLRLLGNLNGTVLVQILANCDTDTVGSEPKVITHDIAVNALHYALEGSIDFYLKLYISITGTCGLGDVEDCVQFWPLLNDFVCNNRDVHSMILVITLKYIDLNKKPVHALFSKYLQSVDTSLDNKIVAMTNFFSIFPDIVIPLYTLEATKDAIIEQTVEMKRKDGDKTHIMIHLQQMLKLLNASQISEECRVFNLTYYFDVLLQGWKMANNAVINVQSAVCLAKLYNLIQRDKLKLQQISLANLSLTLVSYICEQDSYYLNIAIEGLAYITLSKTHRQQIRDDVDLIDKLVDILRTSASTDHSLGFGVLTIFTHLSDIRIEHKGSKQAIIDSLKNVASPSGVKDDQESKENIEEIYLFNKDLTLNYNIVSIIKLLNLFSNAVLSKTYSQSTKDLTVTLLKQLATAREKPVKEAIAKNGGLDLIMDYLVSSSEFDKESLRIKPKRIPGLVTHYFDGCRALSKLLIAVDPSTAFKQTYEARNAVPFISELLYDNNNQQWTPDKETTSEQESVHIYPLDKFESLLALTNLATIDTETRTLIIKMTFEPYVNNLLLSDNLQIRKGAIELISNLIVEPLLLAKFFNIEGSKANYERLELLIRFLDSEDESTQIAVAGLLVNACEVSEMICGVLLSDEKIRSMLFDSMVTILEGQSDEQELILRIVYLIQDVVYVAVGNHETKSFVTSNSRLQSALSITLQVNKNNKEIVGLVILVLRMLR</sequence>
<gene>
    <name evidence="4" type="ORF">KQ657_000517</name>
</gene>
<dbReference type="InterPro" id="IPR024660">
    <property type="entry name" value="UCS_central_dom"/>
</dbReference>
<dbReference type="InterPro" id="IPR011989">
    <property type="entry name" value="ARM-like"/>
</dbReference>
<dbReference type="OrthoDB" id="5574718at2759"/>
<dbReference type="Gene3D" id="1.25.10.10">
    <property type="entry name" value="Leucine-rich Repeat Variant"/>
    <property type="match status" value="1"/>
</dbReference>
<dbReference type="EMBL" id="JAHMUF010000010">
    <property type="protein sequence ID" value="KAG7193823.1"/>
    <property type="molecule type" value="Genomic_DNA"/>
</dbReference>
<reference evidence="4" key="1">
    <citation type="submission" date="2021-03" db="EMBL/GenBank/DDBJ databases">
        <authorList>
            <person name="Palmer J.M."/>
        </authorList>
    </citation>
    <scope>NUCLEOTIDE SEQUENCE</scope>
    <source>
        <strain evidence="4">ARV_011</strain>
    </source>
</reference>
<comment type="caution">
    <text evidence="4">The sequence shown here is derived from an EMBL/GenBank/DDBJ whole genome shotgun (WGS) entry which is preliminary data.</text>
</comment>
<evidence type="ECO:0000313" key="4">
    <source>
        <dbReference type="EMBL" id="KAG7193823.1"/>
    </source>
</evidence>
<protein>
    <recommendedName>
        <fullName evidence="3">UNC-45/Cro1/She4 central domain-containing protein</fullName>
    </recommendedName>
</protein>
<proteinExistence type="predicted"/>
<dbReference type="RefSeq" id="XP_043049371.1">
    <property type="nucleotide sequence ID" value="XM_043191359.1"/>
</dbReference>
<feature type="domain" description="UNC-45/Cro1/She4 central" evidence="3">
    <location>
        <begin position="145"/>
        <end position="294"/>
    </location>
</feature>
<dbReference type="GeneID" id="66113891"/>
<keyword evidence="5" id="KW-1185">Reference proteome</keyword>
<dbReference type="AlphaFoldDB" id="A0A9P7VAH1"/>